<gene>
    <name evidence="1" type="ORF">WMO46_05735</name>
</gene>
<dbReference type="EMBL" id="JBBMFL010000005">
    <property type="protein sequence ID" value="MEQ2544447.1"/>
    <property type="molecule type" value="Genomic_DNA"/>
</dbReference>
<comment type="caution">
    <text evidence="1">The sequence shown here is derived from an EMBL/GenBank/DDBJ whole genome shotgun (WGS) entry which is preliminary data.</text>
</comment>
<proteinExistence type="predicted"/>
<dbReference type="Gene3D" id="2.60.40.2410">
    <property type="entry name" value="Uncharacterised protein PF12988, DUF3872"/>
    <property type="match status" value="1"/>
</dbReference>
<evidence type="ECO:0000313" key="1">
    <source>
        <dbReference type="EMBL" id="MEQ2544447.1"/>
    </source>
</evidence>
<dbReference type="InterPro" id="IPR038707">
    <property type="entry name" value="TraQ_sf"/>
</dbReference>
<sequence>MKQIIIAALLFISVGCTSSEYRIVEPRPTLALSKNSANCELGQAVNITLTVDQEGVDGNFSISAFIRQGKAQISIEGREVQTTGQWVTLDGKTARIDITPEAVGELVVNLQAKAPSGETSDQQELSVTVTAPSQIAAEATCEAKIINLGHEAKIPVQLRIDGKSPDGKFMVTPSISQGQGKIFLEGNIVNDAKCPVDENTTFEYLPEVIGEQILEFQVTTSQATAKARAYMDVVRNIVVTSTVEGCFSIEGAGEYNTEGQEITLALVNDELFNFEAAGWYDASGNLLSAEETYSMKLSTDCITDIEVRLKQRNVTITRTGIAQLEYQYLVMENGRPVPKVAYDYRTQYSADYKASEPIKFYYEEYRLDKSKIPPPAVKKSAAPALPKGATKSGYFWRYDKKYTVYLRASDNPEFKFNFNQRCIESKTTKYYIPTDITMQ</sequence>
<protein>
    <submittedName>
        <fullName evidence="1">Uncharacterized protein</fullName>
    </submittedName>
</protein>
<reference evidence="1 2" key="1">
    <citation type="submission" date="2024-03" db="EMBL/GenBank/DDBJ databases">
        <title>Human intestinal bacterial collection.</title>
        <authorList>
            <person name="Pauvert C."/>
            <person name="Hitch T.C.A."/>
            <person name="Clavel T."/>
        </authorList>
    </citation>
    <scope>NUCLEOTIDE SEQUENCE [LARGE SCALE GENOMIC DNA]</scope>
    <source>
        <strain evidence="1 2">CLA-KB-H122</strain>
    </source>
</reference>
<name>A0ABV1GVL6_9BACT</name>
<dbReference type="RefSeq" id="WP_349093986.1">
    <property type="nucleotide sequence ID" value="NZ_JBBMFL010000005.1"/>
</dbReference>
<evidence type="ECO:0000313" key="2">
    <source>
        <dbReference type="Proteomes" id="UP001460202"/>
    </source>
</evidence>
<organism evidence="1 2">
    <name type="scientific">Alistipes intestinihominis</name>
    <dbReference type="NCBI Taxonomy" id="3133172"/>
    <lineage>
        <taxon>Bacteria</taxon>
        <taxon>Pseudomonadati</taxon>
        <taxon>Bacteroidota</taxon>
        <taxon>Bacteroidia</taxon>
        <taxon>Bacteroidales</taxon>
        <taxon>Rikenellaceae</taxon>
        <taxon>Alistipes</taxon>
    </lineage>
</organism>
<dbReference type="Proteomes" id="UP001460202">
    <property type="component" value="Unassembled WGS sequence"/>
</dbReference>
<accession>A0ABV1GVL6</accession>
<dbReference type="PROSITE" id="PS51257">
    <property type="entry name" value="PROKAR_LIPOPROTEIN"/>
    <property type="match status" value="1"/>
</dbReference>
<keyword evidence="2" id="KW-1185">Reference proteome</keyword>